<comment type="caution">
    <text evidence="1">The sequence shown here is derived from an EMBL/GenBank/DDBJ whole genome shotgun (WGS) entry which is preliminary data.</text>
</comment>
<dbReference type="RefSeq" id="WP_328821476.1">
    <property type="nucleotide sequence ID" value="NZ_WUYX01000069.1"/>
</dbReference>
<name>A0A6B0VRQ6_9EURY</name>
<sequence>MTEHVTRRQAIKGIGSTIAVASGASLASASETPADAVVDADRDDDADYPRCLYKPDEDGEWNPVLPINIHAPAPGAESALAAVENDFSGLGNLEWTRVFPDSTAKAWDSEREALVAPDYSFRRPRLGDEWNHIHIWGVDENRVGIHAHLDVIDLTASHFHRGDHYGDAAREVTDHLTGDGWRERRPYSIDYGVEPERLKRWGETGDVKLEY</sequence>
<dbReference type="PROSITE" id="PS51318">
    <property type="entry name" value="TAT"/>
    <property type="match status" value="1"/>
</dbReference>
<dbReference type="EMBL" id="WUYX01000069">
    <property type="protein sequence ID" value="MXV64025.1"/>
    <property type="molecule type" value="Genomic_DNA"/>
</dbReference>
<dbReference type="InterPro" id="IPR006311">
    <property type="entry name" value="TAT_signal"/>
</dbReference>
<reference evidence="1 2" key="1">
    <citation type="submission" date="2020-01" db="EMBL/GenBank/DDBJ databases">
        <title>Natronorubrum sp. JWXQ-INN 674 isolated from Inner Mongolia Autonomous Region of China.</title>
        <authorList>
            <person name="Xue Q."/>
        </authorList>
    </citation>
    <scope>NUCLEOTIDE SEQUENCE [LARGE SCALE GENOMIC DNA]</scope>
    <source>
        <strain evidence="1 2">JWXQ-INN-674</strain>
    </source>
</reference>
<dbReference type="Proteomes" id="UP000434101">
    <property type="component" value="Unassembled WGS sequence"/>
</dbReference>
<evidence type="ECO:0000313" key="1">
    <source>
        <dbReference type="EMBL" id="MXV64025.1"/>
    </source>
</evidence>
<evidence type="ECO:0000313" key="2">
    <source>
        <dbReference type="Proteomes" id="UP000434101"/>
    </source>
</evidence>
<keyword evidence="2" id="KW-1185">Reference proteome</keyword>
<dbReference type="AlphaFoldDB" id="A0A6B0VRQ6"/>
<gene>
    <name evidence="1" type="ORF">GS429_18540</name>
</gene>
<accession>A0A6B0VRQ6</accession>
<proteinExistence type="predicted"/>
<protein>
    <submittedName>
        <fullName evidence="1">Uncharacterized protein</fullName>
    </submittedName>
</protein>
<organism evidence="1 2">
    <name type="scientific">Natronorubrum halalkaliphilum</name>
    <dbReference type="NCBI Taxonomy" id="2691917"/>
    <lineage>
        <taxon>Archaea</taxon>
        <taxon>Methanobacteriati</taxon>
        <taxon>Methanobacteriota</taxon>
        <taxon>Stenosarchaea group</taxon>
        <taxon>Halobacteria</taxon>
        <taxon>Halobacteriales</taxon>
        <taxon>Natrialbaceae</taxon>
        <taxon>Natronorubrum</taxon>
    </lineage>
</organism>